<gene>
    <name evidence="1" type="ORF">ON006_16700</name>
</gene>
<evidence type="ECO:0000313" key="1">
    <source>
        <dbReference type="EMBL" id="WAC09392.1"/>
    </source>
</evidence>
<name>A0A9E8SM45_9BACT</name>
<dbReference type="RefSeq" id="WP_244822781.1">
    <property type="nucleotide sequence ID" value="NZ_CP112998.1"/>
</dbReference>
<evidence type="ECO:0000313" key="2">
    <source>
        <dbReference type="Proteomes" id="UP001164653"/>
    </source>
</evidence>
<protein>
    <submittedName>
        <fullName evidence="1">Uncharacterized protein</fullName>
    </submittedName>
</protein>
<reference evidence="1" key="1">
    <citation type="submission" date="2022-11" db="EMBL/GenBank/DDBJ databases">
        <title>Dyadobacter pollutisoli sp. nov., isolated from plastic dumped soil.</title>
        <authorList>
            <person name="Kim J.M."/>
            <person name="Kim K.R."/>
            <person name="Lee J.K."/>
            <person name="Hao L."/>
            <person name="Jeon C.O."/>
        </authorList>
    </citation>
    <scope>NUCLEOTIDE SEQUENCE</scope>
    <source>
        <strain evidence="1">U1</strain>
    </source>
</reference>
<dbReference type="KEGG" id="dpf:ON006_16700"/>
<keyword evidence="2" id="KW-1185">Reference proteome</keyword>
<dbReference type="EMBL" id="CP112998">
    <property type="protein sequence ID" value="WAC09392.1"/>
    <property type="molecule type" value="Genomic_DNA"/>
</dbReference>
<sequence>MEEERGSEIVQMIGALWNEQKNRELLYLEALKKDSMSPFRRLLSQGHVSAVLFQKEIRSIYDYFKCFLTDRELGEVNQISSKLSLHNLQNLNEKEEVAGCLKKIEAATLQLYQTLRIYLEKDSETLGILDEHLVRISEFYESLCKLERGNKKSISYTVAA</sequence>
<dbReference type="AlphaFoldDB" id="A0A9E8SM45"/>
<organism evidence="1 2">
    <name type="scientific">Dyadobacter pollutisoli</name>
    <dbReference type="NCBI Taxonomy" id="2910158"/>
    <lineage>
        <taxon>Bacteria</taxon>
        <taxon>Pseudomonadati</taxon>
        <taxon>Bacteroidota</taxon>
        <taxon>Cytophagia</taxon>
        <taxon>Cytophagales</taxon>
        <taxon>Spirosomataceae</taxon>
        <taxon>Dyadobacter</taxon>
    </lineage>
</organism>
<dbReference type="Proteomes" id="UP001164653">
    <property type="component" value="Chromosome"/>
</dbReference>
<accession>A0A9E8SM45</accession>
<proteinExistence type="predicted"/>